<accession>A0AAN9G311</accession>
<dbReference type="GO" id="GO:0140560">
    <property type="term" value="F:xylosyl alpha-1,3-xylosyltransferase activity"/>
    <property type="evidence" value="ECO:0007669"/>
    <property type="project" value="TreeGrafter"/>
</dbReference>
<proteinExistence type="predicted"/>
<dbReference type="Pfam" id="PF01501">
    <property type="entry name" value="Glyco_transf_8"/>
    <property type="match status" value="1"/>
</dbReference>
<evidence type="ECO:0000256" key="1">
    <source>
        <dbReference type="SAM" id="MobiDB-lite"/>
    </source>
</evidence>
<dbReference type="GO" id="GO:0016266">
    <property type="term" value="P:protein O-linked glycosylation via N-acetyl-galactosamine"/>
    <property type="evidence" value="ECO:0007669"/>
    <property type="project" value="TreeGrafter"/>
</dbReference>
<sequence length="387" mass="43452">MATVRVKPQFLSPAKTFFKICLLAAVLIYIFNKVFGGGDDAPSVGSSVDEKIQSFQWSAVPNGDGKAQAGNNTKGKPSGLSQSELSRLWNFTEKQRSNAVYVMIPFANAKSNPSLQAKFHTCVSSMSDLSSAQIVLFVVGDKESHDIAEKIVEPGTQKNIQLQFVDVEALGEEMKAVINTMQQHFSYKPGSYFSHTLFFLSTAMHRLAPPTLSRLIMLDADLKFKADIKHLHDLFDRFSDTSVMGLAHEMQPVYRHILSLYRQSHPGTRAGGPPPDGLPGLNSGVLLMDLDKMRRSQRYNSLLDSDVVKELAEKYSYKGHLGDQDFYSLISLDHEDLFYVLPCTWNRQLCQWWRDKGYDDVFDKYFACDGKINIYHGNCNTPLPKDA</sequence>
<name>A0AAN9G311_9CAEN</name>
<dbReference type="InterPro" id="IPR029044">
    <property type="entry name" value="Nucleotide-diphossugar_trans"/>
</dbReference>
<dbReference type="GO" id="GO:0005789">
    <property type="term" value="C:endoplasmic reticulum membrane"/>
    <property type="evidence" value="ECO:0007669"/>
    <property type="project" value="TreeGrafter"/>
</dbReference>
<dbReference type="AlphaFoldDB" id="A0AAN9G311"/>
<evidence type="ECO:0008006" key="4">
    <source>
        <dbReference type="Google" id="ProtNLM"/>
    </source>
</evidence>
<dbReference type="EMBL" id="JBAMIC010000019">
    <property type="protein sequence ID" value="KAK7093481.1"/>
    <property type="molecule type" value="Genomic_DNA"/>
</dbReference>
<dbReference type="SUPFAM" id="SSF53448">
    <property type="entry name" value="Nucleotide-diphospho-sugar transferases"/>
    <property type="match status" value="1"/>
</dbReference>
<organism evidence="2 3">
    <name type="scientific">Littorina saxatilis</name>
    <dbReference type="NCBI Taxonomy" id="31220"/>
    <lineage>
        <taxon>Eukaryota</taxon>
        <taxon>Metazoa</taxon>
        <taxon>Spiralia</taxon>
        <taxon>Lophotrochozoa</taxon>
        <taxon>Mollusca</taxon>
        <taxon>Gastropoda</taxon>
        <taxon>Caenogastropoda</taxon>
        <taxon>Littorinimorpha</taxon>
        <taxon>Littorinoidea</taxon>
        <taxon>Littorinidae</taxon>
        <taxon>Littorina</taxon>
    </lineage>
</organism>
<dbReference type="PANTHER" id="PTHR46612">
    <property type="entry name" value="XYLOSIDE XYLOSYLTRANSFERASE 1"/>
    <property type="match status" value="1"/>
</dbReference>
<reference evidence="2 3" key="1">
    <citation type="submission" date="2024-02" db="EMBL/GenBank/DDBJ databases">
        <title>Chromosome-scale genome assembly of the rough periwinkle Littorina saxatilis.</title>
        <authorList>
            <person name="De Jode A."/>
            <person name="Faria R."/>
            <person name="Formenti G."/>
            <person name="Sims Y."/>
            <person name="Smith T.P."/>
            <person name="Tracey A."/>
            <person name="Wood J.M.D."/>
            <person name="Zagrodzka Z.B."/>
            <person name="Johannesson K."/>
            <person name="Butlin R.K."/>
            <person name="Leder E.H."/>
        </authorList>
    </citation>
    <scope>NUCLEOTIDE SEQUENCE [LARGE SCALE GENOMIC DNA]</scope>
    <source>
        <strain evidence="2">Snail1</strain>
        <tissue evidence="2">Muscle</tissue>
    </source>
</reference>
<evidence type="ECO:0000313" key="3">
    <source>
        <dbReference type="Proteomes" id="UP001374579"/>
    </source>
</evidence>
<dbReference type="Gene3D" id="3.90.550.10">
    <property type="entry name" value="Spore Coat Polysaccharide Biosynthesis Protein SpsA, Chain A"/>
    <property type="match status" value="1"/>
</dbReference>
<gene>
    <name evidence="2" type="ORF">V1264_007226</name>
</gene>
<keyword evidence="3" id="KW-1185">Reference proteome</keyword>
<dbReference type="Proteomes" id="UP001374579">
    <property type="component" value="Unassembled WGS sequence"/>
</dbReference>
<dbReference type="InterPro" id="IPR042465">
    <property type="entry name" value="XXLT1"/>
</dbReference>
<feature type="compositionally biased region" description="Polar residues" evidence="1">
    <location>
        <begin position="69"/>
        <end position="81"/>
    </location>
</feature>
<feature type="region of interest" description="Disordered" evidence="1">
    <location>
        <begin position="60"/>
        <end position="81"/>
    </location>
</feature>
<dbReference type="PANTHER" id="PTHR46612:SF1">
    <property type="entry name" value="XYLOSIDE XYLOSYLTRANSFERASE 1"/>
    <property type="match status" value="1"/>
</dbReference>
<dbReference type="InterPro" id="IPR002495">
    <property type="entry name" value="Glyco_trans_8"/>
</dbReference>
<comment type="caution">
    <text evidence="2">The sequence shown here is derived from an EMBL/GenBank/DDBJ whole genome shotgun (WGS) entry which is preliminary data.</text>
</comment>
<protein>
    <recommendedName>
        <fullName evidence="4">Xyloside xylosyltransferase 1</fullName>
    </recommendedName>
</protein>
<evidence type="ECO:0000313" key="2">
    <source>
        <dbReference type="EMBL" id="KAK7093481.1"/>
    </source>
</evidence>